<dbReference type="Proteomes" id="UP001321473">
    <property type="component" value="Unassembled WGS sequence"/>
</dbReference>
<keyword evidence="4" id="KW-1185">Reference proteome</keyword>
<dbReference type="GO" id="GO:0003676">
    <property type="term" value="F:nucleic acid binding"/>
    <property type="evidence" value="ECO:0007669"/>
    <property type="project" value="InterPro"/>
</dbReference>
<evidence type="ECO:0000313" key="4">
    <source>
        <dbReference type="Proteomes" id="UP001321473"/>
    </source>
</evidence>
<feature type="region of interest" description="Disordered" evidence="1">
    <location>
        <begin position="127"/>
        <end position="225"/>
    </location>
</feature>
<reference evidence="3 4" key="1">
    <citation type="journal article" date="2023" name="Arcadia Sci">
        <title>De novo assembly of a long-read Amblyomma americanum tick genome.</title>
        <authorList>
            <person name="Chou S."/>
            <person name="Poskanzer K.E."/>
            <person name="Rollins M."/>
            <person name="Thuy-Boun P.S."/>
        </authorList>
    </citation>
    <scope>NUCLEOTIDE SEQUENCE [LARGE SCALE GENOMIC DNA]</scope>
    <source>
        <strain evidence="3">F_SG_1</strain>
        <tissue evidence="3">Salivary glands</tissue>
    </source>
</reference>
<name>A0AAQ4D5K3_AMBAM</name>
<dbReference type="InterPro" id="IPR001878">
    <property type="entry name" value="Znf_CCHC"/>
</dbReference>
<feature type="domain" description="CCHC-type" evidence="2">
    <location>
        <begin position="26"/>
        <end position="42"/>
    </location>
</feature>
<feature type="domain" description="CCHC-type" evidence="2">
    <location>
        <begin position="59"/>
        <end position="74"/>
    </location>
</feature>
<organism evidence="3 4">
    <name type="scientific">Amblyomma americanum</name>
    <name type="common">Lone star tick</name>
    <dbReference type="NCBI Taxonomy" id="6943"/>
    <lineage>
        <taxon>Eukaryota</taxon>
        <taxon>Metazoa</taxon>
        <taxon>Ecdysozoa</taxon>
        <taxon>Arthropoda</taxon>
        <taxon>Chelicerata</taxon>
        <taxon>Arachnida</taxon>
        <taxon>Acari</taxon>
        <taxon>Parasitiformes</taxon>
        <taxon>Ixodida</taxon>
        <taxon>Ixodoidea</taxon>
        <taxon>Ixodidae</taxon>
        <taxon>Amblyomminae</taxon>
        <taxon>Amblyomma</taxon>
    </lineage>
</organism>
<feature type="compositionally biased region" description="Basic and acidic residues" evidence="1">
    <location>
        <begin position="147"/>
        <end position="164"/>
    </location>
</feature>
<dbReference type="EMBL" id="JARKHS020034865">
    <property type="protein sequence ID" value="KAK8757743.1"/>
    <property type="molecule type" value="Genomic_DNA"/>
</dbReference>
<feature type="region of interest" description="Disordered" evidence="1">
    <location>
        <begin position="273"/>
        <end position="318"/>
    </location>
</feature>
<evidence type="ECO:0000313" key="3">
    <source>
        <dbReference type="EMBL" id="KAK8757743.1"/>
    </source>
</evidence>
<evidence type="ECO:0000256" key="1">
    <source>
        <dbReference type="SAM" id="MobiDB-lite"/>
    </source>
</evidence>
<dbReference type="GO" id="GO:0008270">
    <property type="term" value="F:zinc ion binding"/>
    <property type="evidence" value="ECO:0007669"/>
    <property type="project" value="InterPro"/>
</dbReference>
<accession>A0AAQ4D5K3</accession>
<protein>
    <recommendedName>
        <fullName evidence="2">CCHC-type domain-containing protein</fullName>
    </recommendedName>
</protein>
<dbReference type="SMART" id="SM00343">
    <property type="entry name" value="ZnF_C2HC"/>
    <property type="match status" value="2"/>
</dbReference>
<sequence>MSRPVPNLLKVSGKTVQCEYESVVSVCRKCAAEGHISAMCTAPQCSHCMKFGHNSCDAPCPKCGGDHRVADCTARMYSSVAAVSQATIVPSDTASVVTGLPSESTAAAQEALENSCAGDVSVPAAAPAAAATSSEEGPVAADVTGAEPHDEPVGEDAPRREESAQPRTGLQLSGRAPSCPCEARNDVAANVDAGTTSRTTPVQDRRTWTRLPPPSPPSSDQPLAKRQGVAISTGRFAALAEGSGLDSDLKDEASVWALLKVAIHGCQAPVWRYGGRSHGSSGKPRAARGLSEPGKSKKPHGCSRASVAAADRRPDRTG</sequence>
<evidence type="ECO:0000259" key="2">
    <source>
        <dbReference type="SMART" id="SM00343"/>
    </source>
</evidence>
<dbReference type="AlphaFoldDB" id="A0AAQ4D5K3"/>
<proteinExistence type="predicted"/>
<feature type="compositionally biased region" description="Polar residues" evidence="1">
    <location>
        <begin position="193"/>
        <end position="202"/>
    </location>
</feature>
<gene>
    <name evidence="3" type="ORF">V5799_004626</name>
</gene>
<comment type="caution">
    <text evidence="3">The sequence shown here is derived from an EMBL/GenBank/DDBJ whole genome shotgun (WGS) entry which is preliminary data.</text>
</comment>